<dbReference type="PANTHER" id="PTHR23407:SF1">
    <property type="entry name" value="5-FORMYLTETRAHYDROFOLATE CYCLO-LIGASE"/>
    <property type="match status" value="1"/>
</dbReference>
<keyword evidence="7" id="KW-0436">Ligase</keyword>
<protein>
    <recommendedName>
        <fullName evidence="5">5-formyltetrahydrofolate cyclo-ligase</fullName>
        <ecNumber evidence="5">6.3.3.2</ecNumber>
    </recommendedName>
</protein>
<dbReference type="Pfam" id="PF01812">
    <property type="entry name" value="5-FTHF_cyc-lig"/>
    <property type="match status" value="1"/>
</dbReference>
<feature type="binding site" evidence="4">
    <location>
        <begin position="22"/>
        <end position="26"/>
    </location>
    <ligand>
        <name>ATP</name>
        <dbReference type="ChEBI" id="CHEBI:30616"/>
    </ligand>
</feature>
<evidence type="ECO:0000313" key="8">
    <source>
        <dbReference type="Proteomes" id="UP000271587"/>
    </source>
</evidence>
<keyword evidence="8" id="KW-1185">Reference proteome</keyword>
<feature type="binding site" evidence="4">
    <location>
        <position position="73"/>
    </location>
    <ligand>
        <name>substrate</name>
    </ligand>
</feature>
<name>A0A3G6J228_9CORY</name>
<dbReference type="GO" id="GO:0005524">
    <property type="term" value="F:ATP binding"/>
    <property type="evidence" value="ECO:0007669"/>
    <property type="project" value="UniProtKB-KW"/>
</dbReference>
<evidence type="ECO:0000256" key="1">
    <source>
        <dbReference type="ARBA" id="ARBA00010638"/>
    </source>
</evidence>
<feature type="binding site" evidence="4">
    <location>
        <begin position="151"/>
        <end position="159"/>
    </location>
    <ligand>
        <name>ATP</name>
        <dbReference type="ChEBI" id="CHEBI:30616"/>
    </ligand>
</feature>
<dbReference type="SUPFAM" id="SSF100950">
    <property type="entry name" value="NagB/RpiA/CoA transferase-like"/>
    <property type="match status" value="1"/>
</dbReference>
<dbReference type="Proteomes" id="UP000271587">
    <property type="component" value="Chromosome"/>
</dbReference>
<evidence type="ECO:0000256" key="3">
    <source>
        <dbReference type="ARBA" id="ARBA00022840"/>
    </source>
</evidence>
<dbReference type="OrthoDB" id="3242798at2"/>
<dbReference type="GO" id="GO:0009396">
    <property type="term" value="P:folic acid-containing compound biosynthetic process"/>
    <property type="evidence" value="ECO:0007669"/>
    <property type="project" value="TreeGrafter"/>
</dbReference>
<comment type="cofactor">
    <cofactor evidence="5">
        <name>Mg(2+)</name>
        <dbReference type="ChEBI" id="CHEBI:18420"/>
    </cofactor>
</comment>
<dbReference type="InterPro" id="IPR024185">
    <property type="entry name" value="FTHF_cligase-like_sf"/>
</dbReference>
<reference evidence="7 8" key="1">
    <citation type="submission" date="2018-11" db="EMBL/GenBank/DDBJ databases">
        <authorList>
            <person name="Kleinhagauer T."/>
            <person name="Glaeser S.P."/>
            <person name="Spergser J."/>
            <person name="Ruckert C."/>
            <person name="Kaempfer P."/>
            <person name="Busse H.-J."/>
        </authorList>
    </citation>
    <scope>NUCLEOTIDE SEQUENCE [LARGE SCALE GENOMIC DNA]</scope>
    <source>
        <strain evidence="7 8">W8</strain>
    </source>
</reference>
<dbReference type="PIRSF" id="PIRSF006806">
    <property type="entry name" value="FTHF_cligase"/>
    <property type="match status" value="1"/>
</dbReference>
<dbReference type="PANTHER" id="PTHR23407">
    <property type="entry name" value="ATPASE INHIBITOR/5-FORMYLTETRAHYDROFOLATE CYCLO-LIGASE"/>
    <property type="match status" value="1"/>
</dbReference>
<dbReference type="KEGG" id="cgk:CGERO_03545"/>
<dbReference type="EMBL" id="CP033897">
    <property type="protein sequence ID" value="AZA11028.1"/>
    <property type="molecule type" value="Genomic_DNA"/>
</dbReference>
<keyword evidence="5" id="KW-0479">Metal-binding</keyword>
<dbReference type="GO" id="GO:0035999">
    <property type="term" value="P:tetrahydrofolate interconversion"/>
    <property type="evidence" value="ECO:0007669"/>
    <property type="project" value="TreeGrafter"/>
</dbReference>
<accession>A0A3G6J228</accession>
<sequence>MGAMEPSQQPPSAPQPPHSLKKAAQRQHYQTLRRSQSAEDRARANDAIRKNISTLIRNLRAKRVAVYAADADEPGGVGLADYVLSLHCEVWLPVSLPQGVLEWGQFTGPESLTGKRYGIPEPAQPHYTSALLSELDLVFVPALAATARGIRLGKGGGYYDRALEHCHTPTALLLFEHEANQTIVTHPHDAACDWTITPGSIQANLIEPT</sequence>
<feature type="compositionally biased region" description="Pro residues" evidence="6">
    <location>
        <begin position="8"/>
        <end position="17"/>
    </location>
</feature>
<dbReference type="NCBIfam" id="TIGR02727">
    <property type="entry name" value="MTHFS_bact"/>
    <property type="match status" value="1"/>
</dbReference>
<keyword evidence="5" id="KW-0460">Magnesium</keyword>
<keyword evidence="3 4" id="KW-0067">ATP-binding</keyword>
<proteinExistence type="inferred from homology"/>
<evidence type="ECO:0000256" key="4">
    <source>
        <dbReference type="PIRSR" id="PIRSR006806-1"/>
    </source>
</evidence>
<organism evidence="7 8">
    <name type="scientific">Corynebacterium gerontici</name>
    <dbReference type="NCBI Taxonomy" id="2079234"/>
    <lineage>
        <taxon>Bacteria</taxon>
        <taxon>Bacillati</taxon>
        <taxon>Actinomycetota</taxon>
        <taxon>Actinomycetes</taxon>
        <taxon>Mycobacteriales</taxon>
        <taxon>Corynebacteriaceae</taxon>
        <taxon>Corynebacterium</taxon>
    </lineage>
</organism>
<feature type="region of interest" description="Disordered" evidence="6">
    <location>
        <begin position="1"/>
        <end position="44"/>
    </location>
</feature>
<evidence type="ECO:0000256" key="6">
    <source>
        <dbReference type="SAM" id="MobiDB-lite"/>
    </source>
</evidence>
<dbReference type="EC" id="6.3.3.2" evidence="5"/>
<dbReference type="AlphaFoldDB" id="A0A3G6J228"/>
<evidence type="ECO:0000256" key="5">
    <source>
        <dbReference type="RuleBase" id="RU361279"/>
    </source>
</evidence>
<evidence type="ECO:0000256" key="2">
    <source>
        <dbReference type="ARBA" id="ARBA00022741"/>
    </source>
</evidence>
<comment type="catalytic activity">
    <reaction evidence="5">
        <text>(6S)-5-formyl-5,6,7,8-tetrahydrofolate + ATP = (6R)-5,10-methenyltetrahydrofolate + ADP + phosphate</text>
        <dbReference type="Rhea" id="RHEA:10488"/>
        <dbReference type="ChEBI" id="CHEBI:30616"/>
        <dbReference type="ChEBI" id="CHEBI:43474"/>
        <dbReference type="ChEBI" id="CHEBI:57455"/>
        <dbReference type="ChEBI" id="CHEBI:57457"/>
        <dbReference type="ChEBI" id="CHEBI:456216"/>
        <dbReference type="EC" id="6.3.3.2"/>
    </reaction>
</comment>
<gene>
    <name evidence="7" type="ORF">CGERO_03545</name>
</gene>
<dbReference type="InterPro" id="IPR002698">
    <property type="entry name" value="FTHF_cligase"/>
</dbReference>
<dbReference type="GO" id="GO:0046872">
    <property type="term" value="F:metal ion binding"/>
    <property type="evidence" value="ECO:0007669"/>
    <property type="project" value="UniProtKB-KW"/>
</dbReference>
<dbReference type="Gene3D" id="3.40.50.10420">
    <property type="entry name" value="NagB/RpiA/CoA transferase-like"/>
    <property type="match status" value="1"/>
</dbReference>
<comment type="similarity">
    <text evidence="1 5">Belongs to the 5-formyltetrahydrofolate cyclo-ligase family.</text>
</comment>
<evidence type="ECO:0000313" key="7">
    <source>
        <dbReference type="EMBL" id="AZA11028.1"/>
    </source>
</evidence>
<dbReference type="InterPro" id="IPR037171">
    <property type="entry name" value="NagB/RpiA_transferase-like"/>
</dbReference>
<keyword evidence="2 4" id="KW-0547">Nucleotide-binding</keyword>
<dbReference type="GO" id="GO:0030272">
    <property type="term" value="F:5-formyltetrahydrofolate cyclo-ligase activity"/>
    <property type="evidence" value="ECO:0007669"/>
    <property type="project" value="UniProtKB-EC"/>
</dbReference>